<dbReference type="OrthoDB" id="5356325at2759"/>
<keyword evidence="4" id="KW-1185">Reference proteome</keyword>
<evidence type="ECO:0000313" key="4">
    <source>
        <dbReference type="Proteomes" id="UP000664534"/>
    </source>
</evidence>
<proteinExistence type="predicted"/>
<feature type="region of interest" description="Disordered" evidence="1">
    <location>
        <begin position="109"/>
        <end position="129"/>
    </location>
</feature>
<reference evidence="3" key="1">
    <citation type="submission" date="2021-03" db="EMBL/GenBank/DDBJ databases">
        <authorList>
            <person name="Tagirdzhanova G."/>
        </authorList>
    </citation>
    <scope>NUCLEOTIDE SEQUENCE</scope>
</reference>
<dbReference type="EMBL" id="CAJPDT010000002">
    <property type="protein sequence ID" value="CAF9906108.1"/>
    <property type="molecule type" value="Genomic_DNA"/>
</dbReference>
<dbReference type="AlphaFoldDB" id="A0A8H3EIU4"/>
<protein>
    <submittedName>
        <fullName evidence="3">Uncharacterized protein</fullName>
    </submittedName>
</protein>
<gene>
    <name evidence="3" type="ORF">IMSHALPRED_004082</name>
</gene>
<evidence type="ECO:0000256" key="2">
    <source>
        <dbReference type="SAM" id="SignalP"/>
    </source>
</evidence>
<keyword evidence="2" id="KW-0732">Signal</keyword>
<name>A0A8H3EIU4_9LECA</name>
<dbReference type="Proteomes" id="UP000664534">
    <property type="component" value="Unassembled WGS sequence"/>
</dbReference>
<feature type="signal peptide" evidence="2">
    <location>
        <begin position="1"/>
        <end position="25"/>
    </location>
</feature>
<organism evidence="3 4">
    <name type="scientific">Imshaugia aleurites</name>
    <dbReference type="NCBI Taxonomy" id="172621"/>
    <lineage>
        <taxon>Eukaryota</taxon>
        <taxon>Fungi</taxon>
        <taxon>Dikarya</taxon>
        <taxon>Ascomycota</taxon>
        <taxon>Pezizomycotina</taxon>
        <taxon>Lecanoromycetes</taxon>
        <taxon>OSLEUM clade</taxon>
        <taxon>Lecanoromycetidae</taxon>
        <taxon>Lecanorales</taxon>
        <taxon>Lecanorineae</taxon>
        <taxon>Parmeliaceae</taxon>
        <taxon>Imshaugia</taxon>
    </lineage>
</organism>
<evidence type="ECO:0000256" key="1">
    <source>
        <dbReference type="SAM" id="MobiDB-lite"/>
    </source>
</evidence>
<accession>A0A8H3EIU4</accession>
<comment type="caution">
    <text evidence="3">The sequence shown here is derived from an EMBL/GenBank/DDBJ whole genome shotgun (WGS) entry which is preliminary data.</text>
</comment>
<sequence length="286" mass="29865">MLFSAETVALVAPLASLLFCTLATALPYASPAQIFGLEERQQDITIGNVATEDELTDQIAGDGTGAMRTPNARSIYLSNQATATFYQIDLGASDADASYTSFVTVTSEAPSPVPTKGIDPRQTQKGPDLALPAGPPPLMRLRGKHAAQALGSALTVFDNLISIPNGPNQLKRQVFTYNLTGAGNGPGQGNDATYYAFEGVAIRKNLIARQDGINGVITAVANELKSAGNNENAVSDYFVHFGSVHYQGAIDFLETWTGRPVVGPRTVTAGTTATAIKASTAPSTSG</sequence>
<evidence type="ECO:0000313" key="3">
    <source>
        <dbReference type="EMBL" id="CAF9906108.1"/>
    </source>
</evidence>
<feature type="chain" id="PRO_5034212650" evidence="2">
    <location>
        <begin position="26"/>
        <end position="286"/>
    </location>
</feature>